<dbReference type="KEGG" id="lch:Lcho_2305"/>
<organism evidence="3 4">
    <name type="scientific">Leptothrix cholodnii (strain ATCC 51168 / LMG 8142 / SP-6)</name>
    <name type="common">Leptothrix discophora (strain SP-6)</name>
    <dbReference type="NCBI Taxonomy" id="395495"/>
    <lineage>
        <taxon>Bacteria</taxon>
        <taxon>Pseudomonadati</taxon>
        <taxon>Pseudomonadota</taxon>
        <taxon>Betaproteobacteria</taxon>
        <taxon>Burkholderiales</taxon>
        <taxon>Sphaerotilaceae</taxon>
        <taxon>Leptothrix</taxon>
    </lineage>
</organism>
<keyword evidence="4" id="KW-1185">Reference proteome</keyword>
<dbReference type="EMBL" id="CP001013">
    <property type="protein sequence ID" value="ACB34571.1"/>
    <property type="molecule type" value="Genomic_DNA"/>
</dbReference>
<feature type="transmembrane region" description="Helical" evidence="1">
    <location>
        <begin position="12"/>
        <end position="32"/>
    </location>
</feature>
<reference evidence="3 4" key="1">
    <citation type="submission" date="2008-03" db="EMBL/GenBank/DDBJ databases">
        <title>Complete sequence of Leptothrix cholodnii SP-6.</title>
        <authorList>
            <consortium name="US DOE Joint Genome Institute"/>
            <person name="Copeland A."/>
            <person name="Lucas S."/>
            <person name="Lapidus A."/>
            <person name="Glavina del Rio T."/>
            <person name="Dalin E."/>
            <person name="Tice H."/>
            <person name="Bruce D."/>
            <person name="Goodwin L."/>
            <person name="Pitluck S."/>
            <person name="Chertkov O."/>
            <person name="Brettin T."/>
            <person name="Detter J.C."/>
            <person name="Han C."/>
            <person name="Kuske C.R."/>
            <person name="Schmutz J."/>
            <person name="Larimer F."/>
            <person name="Land M."/>
            <person name="Hauser L."/>
            <person name="Kyrpides N."/>
            <person name="Lykidis A."/>
            <person name="Emerson D."/>
            <person name="Richardson P."/>
        </authorList>
    </citation>
    <scope>NUCLEOTIDE SEQUENCE [LARGE SCALE GENOMIC DNA]</scope>
    <source>
        <strain evidence="4">ATCC 51168 / LMG 8142 / SP-6</strain>
    </source>
</reference>
<feature type="transmembrane region" description="Helical" evidence="1">
    <location>
        <begin position="98"/>
        <end position="114"/>
    </location>
</feature>
<evidence type="ECO:0000259" key="2">
    <source>
        <dbReference type="Pfam" id="PF07331"/>
    </source>
</evidence>
<dbReference type="RefSeq" id="WP_012347329.1">
    <property type="nucleotide sequence ID" value="NC_010524.1"/>
</dbReference>
<dbReference type="STRING" id="395495.Lcho_2305"/>
<accession>B1Y449</accession>
<name>B1Y449_LEPCP</name>
<evidence type="ECO:0000313" key="4">
    <source>
        <dbReference type="Proteomes" id="UP000001693"/>
    </source>
</evidence>
<feature type="domain" description="DUF1468" evidence="2">
    <location>
        <begin position="10"/>
        <end position="146"/>
    </location>
</feature>
<sequence precursor="true">MQIKSQKDFWSGLMFVGVGLAFAVGSLTYSFGSSARPGPAYFPFGLGVLMALLGALVLFTSMTVETDDGGRIGPWAWRPLLIVVGSLVMFGFGLPRLGLLVMLPLLVFVVSLAGDEFHWKEALFNAAVLTFMSWGIFVKGLSLTLPLWPTFLAG</sequence>
<dbReference type="AlphaFoldDB" id="B1Y449"/>
<feature type="transmembrane region" description="Helical" evidence="1">
    <location>
        <begin position="75"/>
        <end position="92"/>
    </location>
</feature>
<feature type="transmembrane region" description="Helical" evidence="1">
    <location>
        <begin position="44"/>
        <end position="63"/>
    </location>
</feature>
<keyword evidence="1" id="KW-0812">Transmembrane</keyword>
<proteinExistence type="predicted"/>
<protein>
    <recommendedName>
        <fullName evidence="2">DUF1468 domain-containing protein</fullName>
    </recommendedName>
</protein>
<dbReference type="Proteomes" id="UP000001693">
    <property type="component" value="Chromosome"/>
</dbReference>
<dbReference type="HOGENOM" id="CLU_108885_1_0_4"/>
<gene>
    <name evidence="3" type="ordered locus">Lcho_2305</name>
</gene>
<evidence type="ECO:0000313" key="3">
    <source>
        <dbReference type="EMBL" id="ACB34571.1"/>
    </source>
</evidence>
<keyword evidence="1" id="KW-1133">Transmembrane helix</keyword>
<dbReference type="Pfam" id="PF07331">
    <property type="entry name" value="TctB"/>
    <property type="match status" value="1"/>
</dbReference>
<dbReference type="OrthoDB" id="7029611at2"/>
<keyword evidence="1" id="KW-0472">Membrane</keyword>
<dbReference type="InterPro" id="IPR009936">
    <property type="entry name" value="DUF1468"/>
</dbReference>
<dbReference type="eggNOG" id="ENOG502ZU9N">
    <property type="taxonomic scope" value="Bacteria"/>
</dbReference>
<feature type="transmembrane region" description="Helical" evidence="1">
    <location>
        <begin position="126"/>
        <end position="148"/>
    </location>
</feature>
<evidence type="ECO:0000256" key="1">
    <source>
        <dbReference type="SAM" id="Phobius"/>
    </source>
</evidence>